<dbReference type="GO" id="GO:0046677">
    <property type="term" value="P:response to antibiotic"/>
    <property type="evidence" value="ECO:0007669"/>
    <property type="project" value="InterPro"/>
</dbReference>
<keyword evidence="4" id="KW-1185">Reference proteome</keyword>
<evidence type="ECO:0000313" key="4">
    <source>
        <dbReference type="Proteomes" id="UP000216454"/>
    </source>
</evidence>
<reference evidence="3 4" key="1">
    <citation type="journal article" date="2017" name="BMC Genomics">
        <title>Comparative genomic and phylogenomic analyses of the Bifidobacteriaceae family.</title>
        <authorList>
            <person name="Lugli G.A."/>
            <person name="Milani C."/>
            <person name="Turroni F."/>
            <person name="Duranti S."/>
            <person name="Mancabelli L."/>
            <person name="Mangifesta M."/>
            <person name="Ferrario C."/>
            <person name="Modesto M."/>
            <person name="Mattarelli P."/>
            <person name="Jiri K."/>
            <person name="van Sinderen D."/>
            <person name="Ventura M."/>
        </authorList>
    </citation>
    <scope>NUCLEOTIDE SEQUENCE [LARGE SCALE GENOMIC DNA]</scope>
    <source>
        <strain evidence="3 4">DSM 24744</strain>
    </source>
</reference>
<evidence type="ECO:0000259" key="2">
    <source>
        <dbReference type="Pfam" id="PF13354"/>
    </source>
</evidence>
<proteinExistence type="predicted"/>
<dbReference type="GO" id="GO:0008800">
    <property type="term" value="F:beta-lactamase activity"/>
    <property type="evidence" value="ECO:0007669"/>
    <property type="project" value="InterPro"/>
</dbReference>
<name>A0A261EWB4_9BIFI</name>
<sequence>MAKHGYRFLPDRKYKRRRFVALCLLFVFAASLTWGVETALSASHGAADSAAAETEDAVQSADSVAPDDASGSDAADDQAAADPTATPDADITAQVQPSLDSIFAGAEYSVKVTNLATGVTKVAIGADQQYTSASTYKLYIAYSMISMVEQGTVSWSSPLNGTTLKSCFSDMIIQSDNECPTAWLEKYGFSAINQQVAQAGFSNTQIAHANMLTTPSDLTDYLTRLYDGTFMDADSRAFLIDCMESQIYRSGIPTGIGDSGTVADKVGFLDDLLHDAAIIYTDKGDYTMVIMTNESSWSAIAQAAATIYAAL</sequence>
<feature type="domain" description="Beta-lactamase class A catalytic" evidence="2">
    <location>
        <begin position="110"/>
        <end position="159"/>
    </location>
</feature>
<dbReference type="InterPro" id="IPR012338">
    <property type="entry name" value="Beta-lactam/transpept-like"/>
</dbReference>
<dbReference type="PANTHER" id="PTHR35333">
    <property type="entry name" value="BETA-LACTAMASE"/>
    <property type="match status" value="1"/>
</dbReference>
<dbReference type="InterPro" id="IPR045155">
    <property type="entry name" value="Beta-lactam_cat"/>
</dbReference>
<accession>A0A261EWB4</accession>
<gene>
    <name evidence="3" type="ORF">PSSU_1079</name>
</gene>
<dbReference type="GO" id="GO:0030655">
    <property type="term" value="P:beta-lactam antibiotic catabolic process"/>
    <property type="evidence" value="ECO:0007669"/>
    <property type="project" value="InterPro"/>
</dbReference>
<dbReference type="Pfam" id="PF13354">
    <property type="entry name" value="Beta-lactamase2"/>
    <property type="match status" value="2"/>
</dbReference>
<evidence type="ECO:0000313" key="3">
    <source>
        <dbReference type="EMBL" id="OZG51142.1"/>
    </source>
</evidence>
<dbReference type="InterPro" id="IPR000871">
    <property type="entry name" value="Beta-lactam_class-A"/>
</dbReference>
<dbReference type="SUPFAM" id="SSF56601">
    <property type="entry name" value="beta-lactamase/transpeptidase-like"/>
    <property type="match status" value="1"/>
</dbReference>
<comment type="caution">
    <text evidence="3">The sequence shown here is derived from an EMBL/GenBank/DDBJ whole genome shotgun (WGS) entry which is preliminary data.</text>
</comment>
<protein>
    <submittedName>
        <fullName evidence="3">Beta-lactamase class A</fullName>
    </submittedName>
</protein>
<evidence type="ECO:0000256" key="1">
    <source>
        <dbReference type="SAM" id="MobiDB-lite"/>
    </source>
</evidence>
<dbReference type="OrthoDB" id="9803967at2"/>
<feature type="domain" description="Beta-lactamase class A catalytic" evidence="2">
    <location>
        <begin position="162"/>
        <end position="292"/>
    </location>
</feature>
<feature type="region of interest" description="Disordered" evidence="1">
    <location>
        <begin position="51"/>
        <end position="89"/>
    </location>
</feature>
<organism evidence="3 4">
    <name type="scientific">Pseudoscardovia suis</name>
    <dbReference type="NCBI Taxonomy" id="987063"/>
    <lineage>
        <taxon>Bacteria</taxon>
        <taxon>Bacillati</taxon>
        <taxon>Actinomycetota</taxon>
        <taxon>Actinomycetes</taxon>
        <taxon>Bifidobacteriales</taxon>
        <taxon>Bifidobacteriaceae</taxon>
        <taxon>Pseudoscardovia</taxon>
    </lineage>
</organism>
<dbReference type="RefSeq" id="WP_094691433.1">
    <property type="nucleotide sequence ID" value="NZ_MWWQ01000009.1"/>
</dbReference>
<dbReference type="Gene3D" id="3.40.710.10">
    <property type="entry name" value="DD-peptidase/beta-lactamase superfamily"/>
    <property type="match status" value="1"/>
</dbReference>
<dbReference type="Proteomes" id="UP000216454">
    <property type="component" value="Unassembled WGS sequence"/>
</dbReference>
<dbReference type="EMBL" id="MWWQ01000009">
    <property type="protein sequence ID" value="OZG51142.1"/>
    <property type="molecule type" value="Genomic_DNA"/>
</dbReference>
<dbReference type="AlphaFoldDB" id="A0A261EWB4"/>
<dbReference type="PANTHER" id="PTHR35333:SF5">
    <property type="entry name" value="CONSERVED LIPOPROTEIN LPQF-RELATED"/>
    <property type="match status" value="1"/>
</dbReference>